<dbReference type="SUPFAM" id="SSF53328">
    <property type="entry name" value="Formyltransferase"/>
    <property type="match status" value="1"/>
</dbReference>
<sequence>MSPKLRVGVMISGRGSNMASILAATEAPDCPFEVVLVASNNPDAAGLAFADSKGIAIWAHDHRGMKRAEFDRLIDAALRGANVEMVALAGYMRLLSSEFVDGWKGRILNIHPSLLPKYKGLDTHARAIEAGDSEAGCSVHVVTPELDDGPVVAQARVPILPGDTPETLAERVLKEEHRLYPAALAKCAADVIRSRKSA</sequence>
<evidence type="ECO:0000256" key="2">
    <source>
        <dbReference type="ARBA" id="ARBA00022679"/>
    </source>
</evidence>
<dbReference type="GO" id="GO:0006189">
    <property type="term" value="P:'de novo' IMP biosynthetic process"/>
    <property type="evidence" value="ECO:0007669"/>
    <property type="project" value="UniProtKB-UniRule"/>
</dbReference>
<evidence type="ECO:0000313" key="6">
    <source>
        <dbReference type="EMBL" id="MBB4631353.1"/>
    </source>
</evidence>
<dbReference type="InterPro" id="IPR004607">
    <property type="entry name" value="GART"/>
</dbReference>
<comment type="catalytic activity">
    <reaction evidence="4">
        <text>N(1)-(5-phospho-beta-D-ribosyl)glycinamide + (6R)-10-formyltetrahydrofolate = N(2)-formyl-N(1)-(5-phospho-beta-D-ribosyl)glycinamide + (6S)-5,6,7,8-tetrahydrofolate + H(+)</text>
        <dbReference type="Rhea" id="RHEA:15053"/>
        <dbReference type="ChEBI" id="CHEBI:15378"/>
        <dbReference type="ChEBI" id="CHEBI:57453"/>
        <dbReference type="ChEBI" id="CHEBI:143788"/>
        <dbReference type="ChEBI" id="CHEBI:147286"/>
        <dbReference type="ChEBI" id="CHEBI:195366"/>
        <dbReference type="EC" id="2.1.2.2"/>
    </reaction>
</comment>
<keyword evidence="2 4" id="KW-0808">Transferase</keyword>
<feature type="binding site" evidence="4">
    <location>
        <position position="67"/>
    </location>
    <ligand>
        <name>(6R)-10-formyltetrahydrofolate</name>
        <dbReference type="ChEBI" id="CHEBI:195366"/>
    </ligand>
</feature>
<organism evidence="6 7">
    <name type="scientific">Sphingosinicella soli</name>
    <dbReference type="NCBI Taxonomy" id="333708"/>
    <lineage>
        <taxon>Bacteria</taxon>
        <taxon>Pseudomonadati</taxon>
        <taxon>Pseudomonadota</taxon>
        <taxon>Alphaproteobacteria</taxon>
        <taxon>Sphingomonadales</taxon>
        <taxon>Sphingosinicellaceae</taxon>
        <taxon>Sphingosinicella</taxon>
    </lineage>
</organism>
<dbReference type="InterPro" id="IPR002376">
    <property type="entry name" value="Formyl_transf_N"/>
</dbReference>
<evidence type="ECO:0000256" key="1">
    <source>
        <dbReference type="ARBA" id="ARBA00005054"/>
    </source>
</evidence>
<comment type="caution">
    <text evidence="6">The sequence shown here is derived from an EMBL/GenBank/DDBJ whole genome shotgun (WGS) entry which is preliminary data.</text>
</comment>
<dbReference type="PANTHER" id="PTHR43369">
    <property type="entry name" value="PHOSPHORIBOSYLGLYCINAMIDE FORMYLTRANSFERASE"/>
    <property type="match status" value="1"/>
</dbReference>
<dbReference type="AlphaFoldDB" id="A0A7W7B1L3"/>
<dbReference type="GO" id="GO:0004644">
    <property type="term" value="F:phosphoribosylglycinamide formyltransferase activity"/>
    <property type="evidence" value="ECO:0007669"/>
    <property type="project" value="UniProtKB-UniRule"/>
</dbReference>
<evidence type="ECO:0000256" key="3">
    <source>
        <dbReference type="ARBA" id="ARBA00022755"/>
    </source>
</evidence>
<dbReference type="Proteomes" id="UP000566324">
    <property type="component" value="Unassembled WGS sequence"/>
</dbReference>
<dbReference type="Pfam" id="PF00551">
    <property type="entry name" value="Formyl_trans_N"/>
    <property type="match status" value="1"/>
</dbReference>
<keyword evidence="3 4" id="KW-0658">Purine biosynthesis</keyword>
<feature type="site" description="Raises pKa of active site His" evidence="4">
    <location>
        <position position="147"/>
    </location>
</feature>
<name>A0A7W7B1L3_9SPHN</name>
<feature type="binding site" evidence="4">
    <location>
        <begin position="15"/>
        <end position="17"/>
    </location>
    <ligand>
        <name>N(1)-(5-phospho-beta-D-ribosyl)glycinamide</name>
        <dbReference type="ChEBI" id="CHEBI:143788"/>
    </ligand>
</feature>
<comment type="pathway">
    <text evidence="1 4">Purine metabolism; IMP biosynthesis via de novo pathway; N(2)-formyl-N(1)-(5-phospho-D-ribosyl)glycinamide from N(1)-(5-phospho-D-ribosyl)glycinamide (10-formyl THF route): step 1/1.</text>
</comment>
<accession>A0A7W7B1L3</accession>
<gene>
    <name evidence="4" type="primary">purN</name>
    <name evidence="6" type="ORF">GGQ98_000961</name>
</gene>
<evidence type="ECO:0000313" key="7">
    <source>
        <dbReference type="Proteomes" id="UP000566324"/>
    </source>
</evidence>
<evidence type="ECO:0000259" key="5">
    <source>
        <dbReference type="Pfam" id="PF00551"/>
    </source>
</evidence>
<dbReference type="EC" id="2.1.2.2" evidence="4"/>
<reference evidence="6 7" key="1">
    <citation type="submission" date="2020-08" db="EMBL/GenBank/DDBJ databases">
        <title>Genomic Encyclopedia of Type Strains, Phase IV (KMG-IV): sequencing the most valuable type-strain genomes for metagenomic binning, comparative biology and taxonomic classification.</title>
        <authorList>
            <person name="Goeker M."/>
        </authorList>
    </citation>
    <scope>NUCLEOTIDE SEQUENCE [LARGE SCALE GENOMIC DNA]</scope>
    <source>
        <strain evidence="6 7">DSM 17328</strain>
    </source>
</reference>
<feature type="binding site" evidence="4">
    <location>
        <position position="109"/>
    </location>
    <ligand>
        <name>(6R)-10-formyltetrahydrofolate</name>
        <dbReference type="ChEBI" id="CHEBI:195366"/>
    </ligand>
</feature>
<dbReference type="Gene3D" id="3.40.50.170">
    <property type="entry name" value="Formyl transferase, N-terminal domain"/>
    <property type="match status" value="1"/>
</dbReference>
<dbReference type="CDD" id="cd08645">
    <property type="entry name" value="FMT_core_GART"/>
    <property type="match status" value="1"/>
</dbReference>
<comment type="similarity">
    <text evidence="4">Belongs to the GART family.</text>
</comment>
<evidence type="ECO:0000256" key="4">
    <source>
        <dbReference type="HAMAP-Rule" id="MF_01930"/>
    </source>
</evidence>
<keyword evidence="7" id="KW-1185">Reference proteome</keyword>
<dbReference type="HAMAP" id="MF_01930">
    <property type="entry name" value="PurN"/>
    <property type="match status" value="1"/>
</dbReference>
<dbReference type="NCBIfam" id="TIGR00639">
    <property type="entry name" value="PurN"/>
    <property type="match status" value="1"/>
</dbReference>
<dbReference type="PANTHER" id="PTHR43369:SF2">
    <property type="entry name" value="PHOSPHORIBOSYLGLYCINAMIDE FORMYLTRANSFERASE"/>
    <property type="match status" value="1"/>
</dbReference>
<proteinExistence type="inferred from homology"/>
<feature type="binding site" evidence="4">
    <location>
        <begin position="92"/>
        <end position="95"/>
    </location>
    <ligand>
        <name>(6R)-10-formyltetrahydrofolate</name>
        <dbReference type="ChEBI" id="CHEBI:195366"/>
    </ligand>
</feature>
<dbReference type="GO" id="GO:0005829">
    <property type="term" value="C:cytosol"/>
    <property type="evidence" value="ECO:0007669"/>
    <property type="project" value="TreeGrafter"/>
</dbReference>
<feature type="domain" description="Formyl transferase N-terminal" evidence="5">
    <location>
        <begin position="6"/>
        <end position="184"/>
    </location>
</feature>
<comment type="function">
    <text evidence="4">Catalyzes the transfer of a formyl group from 10-formyltetrahydrofolate to 5-phospho-ribosyl-glycinamide (GAR), producing 5-phospho-ribosyl-N-formylglycinamide (FGAR) and tetrahydrofolate.</text>
</comment>
<dbReference type="InterPro" id="IPR036477">
    <property type="entry name" value="Formyl_transf_N_sf"/>
</dbReference>
<protein>
    <recommendedName>
        <fullName evidence="4">Phosphoribosylglycinamide formyltransferase</fullName>
        <ecNumber evidence="4">2.1.2.2</ecNumber>
    </recommendedName>
    <alternativeName>
        <fullName evidence="4">5'-phosphoribosylglycinamide transformylase</fullName>
    </alternativeName>
    <alternativeName>
        <fullName evidence="4">GAR transformylase</fullName>
        <shortName evidence="4">GART</shortName>
    </alternativeName>
</protein>
<feature type="active site" description="Proton donor" evidence="4">
    <location>
        <position position="111"/>
    </location>
</feature>
<dbReference type="UniPathway" id="UPA00074">
    <property type="reaction ID" value="UER00126"/>
</dbReference>
<dbReference type="EMBL" id="JACHNZ010000008">
    <property type="protein sequence ID" value="MBB4631353.1"/>
    <property type="molecule type" value="Genomic_DNA"/>
</dbReference>